<protein>
    <submittedName>
        <fullName evidence="1">Uncharacterized protein</fullName>
    </submittedName>
</protein>
<name>A0A182WPW4_9DIPT</name>
<dbReference type="Proteomes" id="UP000075920">
    <property type="component" value="Unassembled WGS sequence"/>
</dbReference>
<evidence type="ECO:0000313" key="1">
    <source>
        <dbReference type="EnsemblMetazoa" id="AMIN014702-PA"/>
    </source>
</evidence>
<accession>A0A182WPW4</accession>
<dbReference type="EnsemblMetazoa" id="AMIN014702-RA">
    <property type="protein sequence ID" value="AMIN014702-PA"/>
    <property type="gene ID" value="AMIN014702"/>
</dbReference>
<proteinExistence type="predicted"/>
<dbReference type="VEuPathDB" id="VectorBase:AMIN014702"/>
<evidence type="ECO:0000313" key="2">
    <source>
        <dbReference type="Proteomes" id="UP000075920"/>
    </source>
</evidence>
<sequence>MDFVVTVFGALLLMFYRCAVLLTVCCT</sequence>
<keyword evidence="2" id="KW-1185">Reference proteome</keyword>
<reference evidence="1" key="2">
    <citation type="submission" date="2020-05" db="UniProtKB">
        <authorList>
            <consortium name="EnsemblMetazoa"/>
        </authorList>
    </citation>
    <scope>IDENTIFICATION</scope>
    <source>
        <strain evidence="1">MINIMUS1</strain>
    </source>
</reference>
<dbReference type="AlphaFoldDB" id="A0A182WPW4"/>
<reference evidence="2" key="1">
    <citation type="submission" date="2013-03" db="EMBL/GenBank/DDBJ databases">
        <title>The Genome Sequence of Anopheles minimus MINIMUS1.</title>
        <authorList>
            <consortium name="The Broad Institute Genomics Platform"/>
            <person name="Neafsey D.E."/>
            <person name="Walton C."/>
            <person name="Walker B."/>
            <person name="Young S.K."/>
            <person name="Zeng Q."/>
            <person name="Gargeya S."/>
            <person name="Fitzgerald M."/>
            <person name="Haas B."/>
            <person name="Abouelleil A."/>
            <person name="Allen A.W."/>
            <person name="Alvarado L."/>
            <person name="Arachchi H.M."/>
            <person name="Berlin A.M."/>
            <person name="Chapman S.B."/>
            <person name="Gainer-Dewar J."/>
            <person name="Goldberg J."/>
            <person name="Griggs A."/>
            <person name="Gujja S."/>
            <person name="Hansen M."/>
            <person name="Howarth C."/>
            <person name="Imamovic A."/>
            <person name="Ireland A."/>
            <person name="Larimer J."/>
            <person name="McCowan C."/>
            <person name="Murphy C."/>
            <person name="Pearson M."/>
            <person name="Poon T.W."/>
            <person name="Priest M."/>
            <person name="Roberts A."/>
            <person name="Saif S."/>
            <person name="Shea T."/>
            <person name="Sisk P."/>
            <person name="Sykes S."/>
            <person name="Wortman J."/>
            <person name="Nusbaum C."/>
            <person name="Birren B."/>
        </authorList>
    </citation>
    <scope>NUCLEOTIDE SEQUENCE [LARGE SCALE GENOMIC DNA]</scope>
    <source>
        <strain evidence="2">MINIMUS1</strain>
    </source>
</reference>
<organism evidence="1 2">
    <name type="scientific">Anopheles minimus</name>
    <dbReference type="NCBI Taxonomy" id="112268"/>
    <lineage>
        <taxon>Eukaryota</taxon>
        <taxon>Metazoa</taxon>
        <taxon>Ecdysozoa</taxon>
        <taxon>Arthropoda</taxon>
        <taxon>Hexapoda</taxon>
        <taxon>Insecta</taxon>
        <taxon>Pterygota</taxon>
        <taxon>Neoptera</taxon>
        <taxon>Endopterygota</taxon>
        <taxon>Diptera</taxon>
        <taxon>Nematocera</taxon>
        <taxon>Culicoidea</taxon>
        <taxon>Culicidae</taxon>
        <taxon>Anophelinae</taxon>
        <taxon>Anopheles</taxon>
    </lineage>
</organism>